<evidence type="ECO:0000313" key="2">
    <source>
        <dbReference type="EMBL" id="MCO5781487.1"/>
    </source>
</evidence>
<name>A0ABT1B6K3_9ENTR</name>
<protein>
    <submittedName>
        <fullName evidence="2">Uncharacterized protein</fullName>
    </submittedName>
</protein>
<reference evidence="2" key="1">
    <citation type="submission" date="2021-11" db="EMBL/GenBank/DDBJ databases">
        <title>Citrobacter meridianamericanus sp. nov. isolated from soil.</title>
        <authorList>
            <person name="Furlan J.P.R."/>
            <person name="Stehling E.G."/>
        </authorList>
    </citation>
    <scope>NUCLEOTIDE SEQUENCE</scope>
    <source>
        <strain evidence="2">BR102</strain>
    </source>
</reference>
<keyword evidence="1" id="KW-0812">Transmembrane</keyword>
<organism evidence="2 3">
    <name type="scientific">Citrobacter meridianamericanus</name>
    <dbReference type="NCBI Taxonomy" id="2894201"/>
    <lineage>
        <taxon>Bacteria</taxon>
        <taxon>Pseudomonadati</taxon>
        <taxon>Pseudomonadota</taxon>
        <taxon>Gammaproteobacteria</taxon>
        <taxon>Enterobacterales</taxon>
        <taxon>Enterobacteriaceae</taxon>
        <taxon>Citrobacter</taxon>
    </lineage>
</organism>
<comment type="caution">
    <text evidence="2">The sequence shown here is derived from an EMBL/GenBank/DDBJ whole genome shotgun (WGS) entry which is preliminary data.</text>
</comment>
<gene>
    <name evidence="2" type="ORF">LOD26_09120</name>
</gene>
<dbReference type="Proteomes" id="UP001139290">
    <property type="component" value="Unassembled WGS sequence"/>
</dbReference>
<keyword evidence="1" id="KW-0472">Membrane</keyword>
<feature type="transmembrane region" description="Helical" evidence="1">
    <location>
        <begin position="23"/>
        <end position="42"/>
    </location>
</feature>
<sequence length="179" mass="20469">MPVKLKLIPPAAQKPDFPIGSRWFKSLAGLLIPGFGWGYFTGMSFDAPAFWIIAVVLPFIVWLTAIWLRMMIYLPALIQANAWNKRREELLLSEVRRGRRALQILHSTFITAHSEPEQTNISSVGVLTQNKQILHMQPSWHGNNSYRLSRLPIQSGMTRDDLIQQIFNRLVAGIARHLK</sequence>
<evidence type="ECO:0000256" key="1">
    <source>
        <dbReference type="SAM" id="Phobius"/>
    </source>
</evidence>
<feature type="transmembrane region" description="Helical" evidence="1">
    <location>
        <begin position="48"/>
        <end position="68"/>
    </location>
</feature>
<keyword evidence="1" id="KW-1133">Transmembrane helix</keyword>
<dbReference type="EMBL" id="JAJJVQ010000003">
    <property type="protein sequence ID" value="MCO5781487.1"/>
    <property type="molecule type" value="Genomic_DNA"/>
</dbReference>
<accession>A0ABT1B6K3</accession>
<evidence type="ECO:0000313" key="3">
    <source>
        <dbReference type="Proteomes" id="UP001139290"/>
    </source>
</evidence>
<proteinExistence type="predicted"/>
<keyword evidence="3" id="KW-1185">Reference proteome</keyword>
<dbReference type="RefSeq" id="WP_252838150.1">
    <property type="nucleotide sequence ID" value="NZ_JAJJVQ010000003.1"/>
</dbReference>